<dbReference type="Proteomes" id="UP000233551">
    <property type="component" value="Unassembled WGS sequence"/>
</dbReference>
<organism evidence="2 3">
    <name type="scientific">Punica granatum</name>
    <name type="common">Pomegranate</name>
    <dbReference type="NCBI Taxonomy" id="22663"/>
    <lineage>
        <taxon>Eukaryota</taxon>
        <taxon>Viridiplantae</taxon>
        <taxon>Streptophyta</taxon>
        <taxon>Embryophyta</taxon>
        <taxon>Tracheophyta</taxon>
        <taxon>Spermatophyta</taxon>
        <taxon>Magnoliopsida</taxon>
        <taxon>eudicotyledons</taxon>
        <taxon>Gunneridae</taxon>
        <taxon>Pentapetalae</taxon>
        <taxon>rosids</taxon>
        <taxon>malvids</taxon>
        <taxon>Myrtales</taxon>
        <taxon>Lythraceae</taxon>
        <taxon>Punica</taxon>
    </lineage>
</organism>
<sequence length="132" mass="14776">MTPFDERPLLSPPGDCMGQPHNSGNKRPSRSPRGVPWLSKAADLASKFHREPPWRRPTLLVPVGSVHLSSRVCCYHSGLFKPKQPNPTHQRSNSTLEGPIPPLGTRQIDRFFGLFGVLAQPWTIQGIGRHWL</sequence>
<evidence type="ECO:0000256" key="1">
    <source>
        <dbReference type="SAM" id="MobiDB-lite"/>
    </source>
</evidence>
<dbReference type="AlphaFoldDB" id="A0A2I0JYM1"/>
<comment type="caution">
    <text evidence="2">The sequence shown here is derived from an EMBL/GenBank/DDBJ whole genome shotgun (WGS) entry which is preliminary data.</text>
</comment>
<evidence type="ECO:0000313" key="3">
    <source>
        <dbReference type="Proteomes" id="UP000233551"/>
    </source>
</evidence>
<feature type="compositionally biased region" description="Polar residues" evidence="1">
    <location>
        <begin position="86"/>
        <end position="96"/>
    </location>
</feature>
<proteinExistence type="predicted"/>
<protein>
    <submittedName>
        <fullName evidence="2">Uncharacterized protein</fullName>
    </submittedName>
</protein>
<dbReference type="EMBL" id="PGOL01001042">
    <property type="protein sequence ID" value="PKI61405.1"/>
    <property type="molecule type" value="Genomic_DNA"/>
</dbReference>
<feature type="region of interest" description="Disordered" evidence="1">
    <location>
        <begin position="81"/>
        <end position="100"/>
    </location>
</feature>
<name>A0A2I0JYM1_PUNGR</name>
<evidence type="ECO:0000313" key="2">
    <source>
        <dbReference type="EMBL" id="PKI61405.1"/>
    </source>
</evidence>
<keyword evidence="3" id="KW-1185">Reference proteome</keyword>
<gene>
    <name evidence="2" type="ORF">CRG98_018213</name>
</gene>
<reference evidence="2 3" key="1">
    <citation type="submission" date="2017-11" db="EMBL/GenBank/DDBJ databases">
        <title>De-novo sequencing of pomegranate (Punica granatum L.) genome.</title>
        <authorList>
            <person name="Akparov Z."/>
            <person name="Amiraslanov A."/>
            <person name="Hajiyeva S."/>
            <person name="Abbasov M."/>
            <person name="Kaur K."/>
            <person name="Hamwieh A."/>
            <person name="Solovyev V."/>
            <person name="Salamov A."/>
            <person name="Braich B."/>
            <person name="Kosarev P."/>
            <person name="Mahmoud A."/>
            <person name="Hajiyev E."/>
            <person name="Babayeva S."/>
            <person name="Izzatullayeva V."/>
            <person name="Mammadov A."/>
            <person name="Mammadov A."/>
            <person name="Sharifova S."/>
            <person name="Ojaghi J."/>
            <person name="Eynullazada K."/>
            <person name="Bayramov B."/>
            <person name="Abdulazimova A."/>
            <person name="Shahmuradov I."/>
        </authorList>
    </citation>
    <scope>NUCLEOTIDE SEQUENCE [LARGE SCALE GENOMIC DNA]</scope>
    <source>
        <strain evidence="3">cv. AG2017</strain>
        <tissue evidence="2">Leaf</tissue>
    </source>
</reference>
<feature type="region of interest" description="Disordered" evidence="1">
    <location>
        <begin position="1"/>
        <end position="36"/>
    </location>
</feature>
<accession>A0A2I0JYM1</accession>